<dbReference type="RefSeq" id="WP_138288877.1">
    <property type="nucleotide sequence ID" value="NZ_CP058350.1"/>
</dbReference>
<evidence type="ECO:0000313" key="2">
    <source>
        <dbReference type="EMBL" id="QLF68224.1"/>
    </source>
</evidence>
<dbReference type="Pfam" id="PF01636">
    <property type="entry name" value="APH"/>
    <property type="match status" value="1"/>
</dbReference>
<feature type="domain" description="Aminoglycoside phosphotransferase" evidence="1">
    <location>
        <begin position="188"/>
        <end position="272"/>
    </location>
</feature>
<dbReference type="PANTHER" id="PTHR43883">
    <property type="entry name" value="SLR0207 PROTEIN"/>
    <property type="match status" value="1"/>
</dbReference>
<evidence type="ECO:0000259" key="1">
    <source>
        <dbReference type="Pfam" id="PF01636"/>
    </source>
</evidence>
<dbReference type="InterPro" id="IPR027417">
    <property type="entry name" value="P-loop_NTPase"/>
</dbReference>
<evidence type="ECO:0000313" key="3">
    <source>
        <dbReference type="Proteomes" id="UP000308530"/>
    </source>
</evidence>
<protein>
    <submittedName>
        <fullName evidence="2">AAA family ATPase</fullName>
    </submittedName>
</protein>
<gene>
    <name evidence="2" type="ORF">FE840_000890</name>
</gene>
<organism evidence="2 3">
    <name type="scientific">Peteryoungia desertarenae</name>
    <dbReference type="NCBI Taxonomy" id="1813451"/>
    <lineage>
        <taxon>Bacteria</taxon>
        <taxon>Pseudomonadati</taxon>
        <taxon>Pseudomonadota</taxon>
        <taxon>Alphaproteobacteria</taxon>
        <taxon>Hyphomicrobiales</taxon>
        <taxon>Rhizobiaceae</taxon>
        <taxon>Peteryoungia</taxon>
    </lineage>
</organism>
<dbReference type="SUPFAM" id="SSF52540">
    <property type="entry name" value="P-loop containing nucleoside triphosphate hydrolases"/>
    <property type="match status" value="1"/>
</dbReference>
<sequence>MQLEDQSEVIRFLSDPSTYGATDKVEVIETHISVVFLVGDRAFKLKRAVKLPYADFSTPDLRRHYCQRELELNGRAAPEIYRAIRRITRSRDGSLVFEGSGEPVDFVVEMLRFDQRDLFDRMAADHRLTTAIMEETADRIIAFHKTAPIMHTEGGAANIAGVLAINEAGFQTSHVFDDAVIEALNRRFRQMLDQHATLLNQRETHGCVRLCHGDLHLRNLFFGADGPRMFDCIDFNDKIATIDTLYDLAFLLMDLWHGGEKHFANIVMNRYLDRTDEEIGLALLPFFMAVRAAIRAHVTGTRIEEDGDHDGSLTASAVSYVDLASDLLKKQQPVLIALGGLSGSGKSTLAEHLAPKLGLPPGARIQESDRIRKAMFGTPPREKLPLQAYQPEVSARVYGDLVRRSIEAASGGAAVIVNAVFDRPEDRQMIEQAALDHGIVLHGFWLDVDRQTLIKRVKVRPKGVSDADLDVLEKQLSKDIGEMGWTRVDASRAMEDVGRDILRSVTVSGC</sequence>
<dbReference type="SUPFAM" id="SSF56112">
    <property type="entry name" value="Protein kinase-like (PK-like)"/>
    <property type="match status" value="1"/>
</dbReference>
<accession>A0ABX6QI24</accession>
<dbReference type="InterPro" id="IPR011009">
    <property type="entry name" value="Kinase-like_dom_sf"/>
</dbReference>
<dbReference type="Pfam" id="PF13671">
    <property type="entry name" value="AAA_33"/>
    <property type="match status" value="1"/>
</dbReference>
<proteinExistence type="predicted"/>
<dbReference type="InterPro" id="IPR052732">
    <property type="entry name" value="Cell-binding_unc_protein"/>
</dbReference>
<dbReference type="Gene3D" id="3.90.1200.10">
    <property type="match status" value="1"/>
</dbReference>
<name>A0ABX6QI24_9HYPH</name>
<reference evidence="2 3" key="1">
    <citation type="submission" date="2020-06" db="EMBL/GenBank/DDBJ databases">
        <title>Genome sequence of Rhizobium sp strain ADMK78.</title>
        <authorList>
            <person name="Rahi P."/>
        </authorList>
    </citation>
    <scope>NUCLEOTIDE SEQUENCE [LARGE SCALE GENOMIC DNA]</scope>
    <source>
        <strain evidence="2 3">ADMK78</strain>
    </source>
</reference>
<dbReference type="Gene3D" id="3.40.50.300">
    <property type="entry name" value="P-loop containing nucleotide triphosphate hydrolases"/>
    <property type="match status" value="1"/>
</dbReference>
<keyword evidence="3" id="KW-1185">Reference proteome</keyword>
<dbReference type="EMBL" id="CP058350">
    <property type="protein sequence ID" value="QLF68224.1"/>
    <property type="molecule type" value="Genomic_DNA"/>
</dbReference>
<dbReference type="PANTHER" id="PTHR43883:SF1">
    <property type="entry name" value="GLUCONOKINASE"/>
    <property type="match status" value="1"/>
</dbReference>
<dbReference type="InterPro" id="IPR002575">
    <property type="entry name" value="Aminoglycoside_PTrfase"/>
</dbReference>
<dbReference type="Proteomes" id="UP000308530">
    <property type="component" value="Chromosome"/>
</dbReference>